<dbReference type="SUPFAM" id="SSF53335">
    <property type="entry name" value="S-adenosyl-L-methionine-dependent methyltransferases"/>
    <property type="match status" value="1"/>
</dbReference>
<dbReference type="GO" id="GO:0032259">
    <property type="term" value="P:methylation"/>
    <property type="evidence" value="ECO:0007669"/>
    <property type="project" value="UniProtKB-KW"/>
</dbReference>
<dbReference type="EMBL" id="QPGR01000024">
    <property type="protein sequence ID" value="TBR78487.1"/>
    <property type="molecule type" value="Genomic_DNA"/>
</dbReference>
<keyword evidence="2" id="KW-0808">Transferase</keyword>
<feature type="domain" description="Methyltransferase" evidence="1">
    <location>
        <begin position="34"/>
        <end position="123"/>
    </location>
</feature>
<protein>
    <submittedName>
        <fullName evidence="2">Class I SAM-dependent methyltransferase</fullName>
    </submittedName>
</protein>
<dbReference type="InterPro" id="IPR029063">
    <property type="entry name" value="SAM-dependent_MTases_sf"/>
</dbReference>
<dbReference type="Pfam" id="PF13649">
    <property type="entry name" value="Methyltransf_25"/>
    <property type="match status" value="1"/>
</dbReference>
<dbReference type="Proteomes" id="UP000292583">
    <property type="component" value="Unassembled WGS sequence"/>
</dbReference>
<name>A0A4Q9JU71_9BACT</name>
<evidence type="ECO:0000259" key="1">
    <source>
        <dbReference type="Pfam" id="PF13649"/>
    </source>
</evidence>
<reference evidence="2 3" key="1">
    <citation type="submission" date="2018-07" db="EMBL/GenBank/DDBJ databases">
        <title>Campylobacter zealandensis sp. nov., isolated from birds and water in New Zealand.</title>
        <authorList>
            <person name="Wilkinson D.A."/>
            <person name="Biggs P.J."/>
            <person name="French N.P."/>
            <person name="Midwinter A.C."/>
        </authorList>
    </citation>
    <scope>NUCLEOTIDE SEQUENCE [LARGE SCALE GENOMIC DNA]</scope>
    <source>
        <strain evidence="2 3">B423b</strain>
    </source>
</reference>
<comment type="caution">
    <text evidence="2">The sequence shown here is derived from an EMBL/GenBank/DDBJ whole genome shotgun (WGS) entry which is preliminary data.</text>
</comment>
<keyword evidence="2" id="KW-0489">Methyltransferase</keyword>
<keyword evidence="3" id="KW-1185">Reference proteome</keyword>
<accession>A0A4Q9JU71</accession>
<dbReference type="AlphaFoldDB" id="A0A4Q9JU71"/>
<dbReference type="InterPro" id="IPR041698">
    <property type="entry name" value="Methyltransf_25"/>
</dbReference>
<dbReference type="Gene3D" id="3.40.50.150">
    <property type="entry name" value="Vaccinia Virus protein VP39"/>
    <property type="match status" value="1"/>
</dbReference>
<organism evidence="2 3">
    <name type="scientific">Campylobacter novaezeelandiae</name>
    <dbReference type="NCBI Taxonomy" id="2267891"/>
    <lineage>
        <taxon>Bacteria</taxon>
        <taxon>Pseudomonadati</taxon>
        <taxon>Campylobacterota</taxon>
        <taxon>Epsilonproteobacteria</taxon>
        <taxon>Campylobacterales</taxon>
        <taxon>Campylobacteraceae</taxon>
        <taxon>Campylobacter</taxon>
    </lineage>
</organism>
<dbReference type="GO" id="GO:0008168">
    <property type="term" value="F:methyltransferase activity"/>
    <property type="evidence" value="ECO:0007669"/>
    <property type="project" value="UniProtKB-KW"/>
</dbReference>
<proteinExistence type="predicted"/>
<dbReference type="OrthoDB" id="5354270at2"/>
<evidence type="ECO:0000313" key="2">
    <source>
        <dbReference type="EMBL" id="TBR78487.1"/>
    </source>
</evidence>
<evidence type="ECO:0000313" key="3">
    <source>
        <dbReference type="Proteomes" id="UP000292583"/>
    </source>
</evidence>
<dbReference type="RefSeq" id="WP_131163833.1">
    <property type="nucleotide sequence ID" value="NZ_JAENKU010000040.1"/>
</dbReference>
<gene>
    <name evidence="2" type="ORF">DU473_08025</name>
</gene>
<sequence length="225" mass="26678">MYIRDLKGLKFPDLAVIKFFFKNNLHQRDKNNKVLEFACSNGNNLSLFANYDYECLGVDFNALNIENANFNFTNIIKAKNFKFFKDDILEFPKKNPDIKADIFLIPNVINYLHREDFLNLLKNSKEYKMFKENALFFLRTRSIRDFRYGFGEKIAHNTFKINHDDTTGELGCINTLYQEYELVEYLKEYLNLYDFKVLNYEATNIMGEDDAKIFDSDIVIYGKIK</sequence>